<keyword evidence="1" id="KW-0472">Membrane</keyword>
<evidence type="ECO:0000313" key="3">
    <source>
        <dbReference type="Proteomes" id="UP000030653"/>
    </source>
</evidence>
<dbReference type="HOGENOM" id="CLU_2170986_0_0_1"/>
<feature type="transmembrane region" description="Helical" evidence="1">
    <location>
        <begin position="42"/>
        <end position="65"/>
    </location>
</feature>
<dbReference type="RefSeq" id="XP_040624347.1">
    <property type="nucleotide sequence ID" value="XM_040774049.1"/>
</dbReference>
<keyword evidence="1" id="KW-0812">Transmembrane</keyword>
<protein>
    <submittedName>
        <fullName evidence="2">Uncharacterized protein</fullName>
    </submittedName>
</protein>
<organism evidence="2 3">
    <name type="scientific">Dacryopinax primogenitus (strain DJM 731)</name>
    <name type="common">Brown rot fungus</name>
    <dbReference type="NCBI Taxonomy" id="1858805"/>
    <lineage>
        <taxon>Eukaryota</taxon>
        <taxon>Fungi</taxon>
        <taxon>Dikarya</taxon>
        <taxon>Basidiomycota</taxon>
        <taxon>Agaricomycotina</taxon>
        <taxon>Dacrymycetes</taxon>
        <taxon>Dacrymycetales</taxon>
        <taxon>Dacrymycetaceae</taxon>
        <taxon>Dacryopinax</taxon>
    </lineage>
</organism>
<keyword evidence="3" id="KW-1185">Reference proteome</keyword>
<dbReference type="EMBL" id="JH795877">
    <property type="protein sequence ID" value="EJT97449.1"/>
    <property type="molecule type" value="Genomic_DNA"/>
</dbReference>
<dbReference type="Proteomes" id="UP000030653">
    <property type="component" value="Unassembled WGS sequence"/>
</dbReference>
<name>M5FR98_DACPD</name>
<evidence type="ECO:0000256" key="1">
    <source>
        <dbReference type="SAM" id="Phobius"/>
    </source>
</evidence>
<dbReference type="GeneID" id="63689111"/>
<dbReference type="AlphaFoldDB" id="M5FR98"/>
<keyword evidence="1" id="KW-1133">Transmembrane helix</keyword>
<sequence>MWLAWFLQLSAGVVLCLLGFLGVGNQFQNPAQEETLLVYKLLHLSWLSASCFLPCTFSLWGFALLRFRALGLGIGELMGGQDTERILVPEDREMDGAAYGPDTTSFAEGG</sequence>
<proteinExistence type="predicted"/>
<gene>
    <name evidence="2" type="ORF">DACRYDRAFT_25182</name>
</gene>
<evidence type="ECO:0000313" key="2">
    <source>
        <dbReference type="EMBL" id="EJT97449.1"/>
    </source>
</evidence>
<reference evidence="2 3" key="1">
    <citation type="journal article" date="2012" name="Science">
        <title>The Paleozoic origin of enzymatic lignin decomposition reconstructed from 31 fungal genomes.</title>
        <authorList>
            <person name="Floudas D."/>
            <person name="Binder M."/>
            <person name="Riley R."/>
            <person name="Barry K."/>
            <person name="Blanchette R.A."/>
            <person name="Henrissat B."/>
            <person name="Martinez A.T."/>
            <person name="Otillar R."/>
            <person name="Spatafora J.W."/>
            <person name="Yadav J.S."/>
            <person name="Aerts A."/>
            <person name="Benoit I."/>
            <person name="Boyd A."/>
            <person name="Carlson A."/>
            <person name="Copeland A."/>
            <person name="Coutinho P.M."/>
            <person name="de Vries R.P."/>
            <person name="Ferreira P."/>
            <person name="Findley K."/>
            <person name="Foster B."/>
            <person name="Gaskell J."/>
            <person name="Glotzer D."/>
            <person name="Gorecki P."/>
            <person name="Heitman J."/>
            <person name="Hesse C."/>
            <person name="Hori C."/>
            <person name="Igarashi K."/>
            <person name="Jurgens J.A."/>
            <person name="Kallen N."/>
            <person name="Kersten P."/>
            <person name="Kohler A."/>
            <person name="Kuees U."/>
            <person name="Kumar T.K.A."/>
            <person name="Kuo A."/>
            <person name="LaButti K."/>
            <person name="Larrondo L.F."/>
            <person name="Lindquist E."/>
            <person name="Ling A."/>
            <person name="Lombard V."/>
            <person name="Lucas S."/>
            <person name="Lundell T."/>
            <person name="Martin R."/>
            <person name="McLaughlin D.J."/>
            <person name="Morgenstern I."/>
            <person name="Morin E."/>
            <person name="Murat C."/>
            <person name="Nagy L.G."/>
            <person name="Nolan M."/>
            <person name="Ohm R.A."/>
            <person name="Patyshakuliyeva A."/>
            <person name="Rokas A."/>
            <person name="Ruiz-Duenas F.J."/>
            <person name="Sabat G."/>
            <person name="Salamov A."/>
            <person name="Samejima M."/>
            <person name="Schmutz J."/>
            <person name="Slot J.C."/>
            <person name="St John F."/>
            <person name="Stenlid J."/>
            <person name="Sun H."/>
            <person name="Sun S."/>
            <person name="Syed K."/>
            <person name="Tsang A."/>
            <person name="Wiebenga A."/>
            <person name="Young D."/>
            <person name="Pisabarro A."/>
            <person name="Eastwood D.C."/>
            <person name="Martin F."/>
            <person name="Cullen D."/>
            <person name="Grigoriev I.V."/>
            <person name="Hibbett D.S."/>
        </authorList>
    </citation>
    <scope>NUCLEOTIDE SEQUENCE [LARGE SCALE GENOMIC DNA]</scope>
    <source>
        <strain evidence="2 3">DJM-731 SS1</strain>
    </source>
</reference>
<accession>M5FR98</accession>